<dbReference type="GO" id="GO:0019706">
    <property type="term" value="F:protein-cysteine S-palmitoyltransferase activity"/>
    <property type="evidence" value="ECO:0007669"/>
    <property type="project" value="UniProtKB-EC"/>
</dbReference>
<keyword evidence="4 7" id="KW-1133">Transmembrane helix</keyword>
<dbReference type="InterPro" id="IPR001594">
    <property type="entry name" value="Palmitoyltrfase_DHHC"/>
</dbReference>
<feature type="transmembrane region" description="Helical" evidence="7">
    <location>
        <begin position="165"/>
        <end position="182"/>
    </location>
</feature>
<dbReference type="eggNOG" id="KOG1315">
    <property type="taxonomic scope" value="Eukaryota"/>
</dbReference>
<comment type="catalytic activity">
    <reaction evidence="7">
        <text>L-cysteinyl-[protein] + hexadecanoyl-CoA = S-hexadecanoyl-L-cysteinyl-[protein] + CoA</text>
        <dbReference type="Rhea" id="RHEA:36683"/>
        <dbReference type="Rhea" id="RHEA-COMP:10131"/>
        <dbReference type="Rhea" id="RHEA-COMP:11032"/>
        <dbReference type="ChEBI" id="CHEBI:29950"/>
        <dbReference type="ChEBI" id="CHEBI:57287"/>
        <dbReference type="ChEBI" id="CHEBI:57379"/>
        <dbReference type="ChEBI" id="CHEBI:74151"/>
        <dbReference type="EC" id="2.3.1.225"/>
    </reaction>
</comment>
<comment type="subcellular location">
    <subcellularLocation>
        <location evidence="1">Membrane</location>
        <topology evidence="1">Multi-pass membrane protein</topology>
    </subcellularLocation>
</comment>
<dbReference type="AlphaFoldDB" id="W7AAU7"/>
<dbReference type="Proteomes" id="UP000030659">
    <property type="component" value="Unassembled WGS sequence"/>
</dbReference>
<keyword evidence="5 7" id="KW-0472">Membrane</keyword>
<feature type="transmembrane region" description="Helical" evidence="7">
    <location>
        <begin position="68"/>
        <end position="86"/>
    </location>
</feature>
<dbReference type="GO" id="GO:0016020">
    <property type="term" value="C:membrane"/>
    <property type="evidence" value="ECO:0007669"/>
    <property type="project" value="UniProtKB-SubCell"/>
</dbReference>
<evidence type="ECO:0000256" key="2">
    <source>
        <dbReference type="ARBA" id="ARBA00022679"/>
    </source>
</evidence>
<dbReference type="EMBL" id="KI965405">
    <property type="protein sequence ID" value="EUD70352.1"/>
    <property type="molecule type" value="Genomic_DNA"/>
</dbReference>
<gene>
    <name evidence="9" type="ORF">YYG_04321</name>
</gene>
<protein>
    <recommendedName>
        <fullName evidence="7">Palmitoyltransferase</fullName>
        <ecNumber evidence="7">2.3.1.225</ecNumber>
    </recommendedName>
</protein>
<proteinExistence type="inferred from homology"/>
<name>W7AAU7_PLAVN</name>
<dbReference type="InterPro" id="IPR039859">
    <property type="entry name" value="PFA4/ZDH16/20/ERF2-like"/>
</dbReference>
<dbReference type="PROSITE" id="PS50216">
    <property type="entry name" value="DHHC"/>
    <property type="match status" value="1"/>
</dbReference>
<evidence type="ECO:0000313" key="9">
    <source>
        <dbReference type="EMBL" id="EUD70352.1"/>
    </source>
</evidence>
<evidence type="ECO:0000256" key="7">
    <source>
        <dbReference type="RuleBase" id="RU079119"/>
    </source>
</evidence>
<evidence type="ECO:0000259" key="8">
    <source>
        <dbReference type="Pfam" id="PF01529"/>
    </source>
</evidence>
<feature type="domain" description="Palmitoyltransferase DHHC" evidence="8">
    <location>
        <begin position="117"/>
        <end position="240"/>
    </location>
</feature>
<dbReference type="Pfam" id="PF01529">
    <property type="entry name" value="DHHC"/>
    <property type="match status" value="1"/>
</dbReference>
<comment type="domain">
    <text evidence="7">The DHHC domain is required for palmitoyltransferase activity.</text>
</comment>
<feature type="transmembrane region" description="Helical" evidence="7">
    <location>
        <begin position="202"/>
        <end position="229"/>
    </location>
</feature>
<evidence type="ECO:0000256" key="3">
    <source>
        <dbReference type="ARBA" id="ARBA00022692"/>
    </source>
</evidence>
<accession>W7AAU7</accession>
<comment type="similarity">
    <text evidence="7">Belongs to the DHHC palmitoyltransferase family.</text>
</comment>
<keyword evidence="6 7" id="KW-0012">Acyltransferase</keyword>
<keyword evidence="2 7" id="KW-0808">Transferase</keyword>
<evidence type="ECO:0000313" key="10">
    <source>
        <dbReference type="Proteomes" id="UP000030659"/>
    </source>
</evidence>
<evidence type="ECO:0000256" key="5">
    <source>
        <dbReference type="ARBA" id="ARBA00023136"/>
    </source>
</evidence>
<evidence type="ECO:0000256" key="6">
    <source>
        <dbReference type="ARBA" id="ARBA00023315"/>
    </source>
</evidence>
<organism evidence="9 10">
    <name type="scientific">Plasmodium vinckei petteri</name>
    <dbReference type="NCBI Taxonomy" id="138298"/>
    <lineage>
        <taxon>Eukaryota</taxon>
        <taxon>Sar</taxon>
        <taxon>Alveolata</taxon>
        <taxon>Apicomplexa</taxon>
        <taxon>Aconoidasida</taxon>
        <taxon>Haemosporida</taxon>
        <taxon>Plasmodiidae</taxon>
        <taxon>Plasmodium</taxon>
        <taxon>Plasmodium (Vinckeia)</taxon>
    </lineage>
</organism>
<evidence type="ECO:0000256" key="1">
    <source>
        <dbReference type="ARBA" id="ARBA00004141"/>
    </source>
</evidence>
<dbReference type="EC" id="2.3.1.225" evidence="7"/>
<sequence length="287" mass="34189">MNDSKNNVQGIRHLLPVMVISYKKYKEKCKPKQAKYNMEYCNYFYCFLLLQINVENQYVDEALLKDGYITLFTFHAILFLMIWSFYKTYNTSPGYVPNTHEWRVEPDVKRIKEREKTGELRYCAYSKVYKPDRSHYCRAIDKTVLKMDHYCPWVANCIGFYNYKFFLLSLLYANICCFYVGINCYSSFPYFYTNPNILFNEVFYLFLEIVLSAVIILIIFPFFLFHLYLTSQNYTTLEFCVLGEKAKQNIYNLGIEENFKQVLGENILTWLLPIGKPKGNGLFYKTL</sequence>
<evidence type="ECO:0000256" key="4">
    <source>
        <dbReference type="ARBA" id="ARBA00022989"/>
    </source>
</evidence>
<keyword evidence="3 7" id="KW-0812">Transmembrane</keyword>
<reference evidence="9 10" key="1">
    <citation type="submission" date="2013-02" db="EMBL/GenBank/DDBJ databases">
        <title>The Genome Sequence of Plasmodium vinckei petteri CR.</title>
        <authorList>
            <consortium name="The Broad Institute Genome Sequencing Platform"/>
            <consortium name="The Broad Institute Genome Sequencing Center for Infectious Disease"/>
            <person name="Neafsey D."/>
            <person name="Cheeseman I."/>
            <person name="Volkman S."/>
            <person name="Adams J."/>
            <person name="Walker B."/>
            <person name="Young S.K."/>
            <person name="Zeng Q."/>
            <person name="Gargeya S."/>
            <person name="Fitzgerald M."/>
            <person name="Haas B."/>
            <person name="Abouelleil A."/>
            <person name="Alvarado L."/>
            <person name="Arachchi H.M."/>
            <person name="Berlin A.M."/>
            <person name="Chapman S.B."/>
            <person name="Dewar J."/>
            <person name="Goldberg J."/>
            <person name="Griggs A."/>
            <person name="Gujja S."/>
            <person name="Hansen M."/>
            <person name="Howarth C."/>
            <person name="Imamovic A."/>
            <person name="Larimer J."/>
            <person name="McCowan C."/>
            <person name="Murphy C."/>
            <person name="Neiman D."/>
            <person name="Pearson M."/>
            <person name="Priest M."/>
            <person name="Roberts A."/>
            <person name="Saif S."/>
            <person name="Shea T."/>
            <person name="Sisk P."/>
            <person name="Sykes S."/>
            <person name="Wortman J."/>
            <person name="Nusbaum C."/>
            <person name="Birren B."/>
        </authorList>
    </citation>
    <scope>NUCLEOTIDE SEQUENCE [LARGE SCALE GENOMIC DNA]</scope>
    <source>
        <strain evidence="9 10">CR</strain>
    </source>
</reference>
<dbReference type="PANTHER" id="PTHR12246">
    <property type="entry name" value="PALMITOYLTRANSFERASE ZDHHC16"/>
    <property type="match status" value="1"/>
</dbReference>